<gene>
    <name evidence="17" type="primary">LOC111356638</name>
</gene>
<dbReference type="FunFam" id="3.40.50.12780:FF:000003">
    <property type="entry name" value="Long-chain-fatty-acid--CoA ligase FadD"/>
    <property type="match status" value="1"/>
</dbReference>
<dbReference type="PROSITE" id="PS00455">
    <property type="entry name" value="AMP_BINDING"/>
    <property type="match status" value="1"/>
</dbReference>
<dbReference type="FunFam" id="3.30.300.30:FF:000007">
    <property type="entry name" value="4-coumarate--CoA ligase 2"/>
    <property type="match status" value="1"/>
</dbReference>
<reference evidence="17" key="1">
    <citation type="submission" date="2025-08" db="UniProtKB">
        <authorList>
            <consortium name="RefSeq"/>
        </authorList>
    </citation>
    <scope>IDENTIFICATION</scope>
    <source>
        <strain evidence="17">Ishihara</strain>
        <tissue evidence="17">Whole body</tissue>
    </source>
</reference>
<keyword evidence="8" id="KW-0503">Monooxygenase</keyword>
<evidence type="ECO:0000259" key="15">
    <source>
        <dbReference type="Pfam" id="PF13193"/>
    </source>
</evidence>
<comment type="catalytic activity">
    <reaction evidence="12">
        <text>firefly D-luciferin + ATP + O2 = firefly oxyluciferin + hnu + AMP + CO2 + diphosphate</text>
        <dbReference type="Rhea" id="RHEA:10732"/>
        <dbReference type="ChEBI" id="CHEBI:15379"/>
        <dbReference type="ChEBI" id="CHEBI:16526"/>
        <dbReference type="ChEBI" id="CHEBI:16792"/>
        <dbReference type="ChEBI" id="CHEBI:30212"/>
        <dbReference type="ChEBI" id="CHEBI:30616"/>
        <dbReference type="ChEBI" id="CHEBI:33019"/>
        <dbReference type="ChEBI" id="CHEBI:58038"/>
        <dbReference type="ChEBI" id="CHEBI:456215"/>
        <dbReference type="EC" id="1.13.12.7"/>
    </reaction>
</comment>
<evidence type="ECO:0000256" key="6">
    <source>
        <dbReference type="ARBA" id="ARBA00022840"/>
    </source>
</evidence>
<dbReference type="PANTHER" id="PTHR24096">
    <property type="entry name" value="LONG-CHAIN-FATTY-ACID--COA LIGASE"/>
    <property type="match status" value="1"/>
</dbReference>
<dbReference type="PANTHER" id="PTHR24096:SF422">
    <property type="entry name" value="BCDNA.GH02901"/>
    <property type="match status" value="1"/>
</dbReference>
<evidence type="ECO:0000259" key="14">
    <source>
        <dbReference type="Pfam" id="PF00501"/>
    </source>
</evidence>
<evidence type="ECO:0000256" key="11">
    <source>
        <dbReference type="ARBA" id="ARBA00023262"/>
    </source>
</evidence>
<dbReference type="KEGG" id="sliu:111356638"/>
<dbReference type="EC" id="1.13.12.7" evidence="3"/>
<dbReference type="SUPFAM" id="SSF56801">
    <property type="entry name" value="Acetyl-CoA synthetase-like"/>
    <property type="match status" value="1"/>
</dbReference>
<keyword evidence="5" id="KW-0547">Nucleotide-binding</keyword>
<dbReference type="RefSeq" id="XP_022826841.1">
    <property type="nucleotide sequence ID" value="XM_022971073.1"/>
</dbReference>
<comment type="subcellular location">
    <subcellularLocation>
        <location evidence="1">Peroxisome</location>
    </subcellularLocation>
</comment>
<keyword evidence="10" id="KW-0455">Luminescence</keyword>
<dbReference type="InterPro" id="IPR042099">
    <property type="entry name" value="ANL_N_sf"/>
</dbReference>
<dbReference type="GO" id="GO:0005777">
    <property type="term" value="C:peroxisome"/>
    <property type="evidence" value="ECO:0007669"/>
    <property type="project" value="UniProtKB-SubCell"/>
</dbReference>
<evidence type="ECO:0000256" key="8">
    <source>
        <dbReference type="ARBA" id="ARBA00023033"/>
    </source>
</evidence>
<keyword evidence="13" id="KW-0732">Signal</keyword>
<dbReference type="OrthoDB" id="10253869at2759"/>
<evidence type="ECO:0000313" key="17">
    <source>
        <dbReference type="RefSeq" id="XP_022826841.1"/>
    </source>
</evidence>
<keyword evidence="7" id="KW-0560">Oxidoreductase</keyword>
<keyword evidence="16" id="KW-1185">Reference proteome</keyword>
<dbReference type="Pfam" id="PF00501">
    <property type="entry name" value="AMP-binding"/>
    <property type="match status" value="1"/>
</dbReference>
<dbReference type="InterPro" id="IPR025110">
    <property type="entry name" value="AMP-bd_C"/>
</dbReference>
<evidence type="ECO:0000313" key="16">
    <source>
        <dbReference type="Proteomes" id="UP000301870"/>
    </source>
</evidence>
<feature type="signal peptide" evidence="13">
    <location>
        <begin position="1"/>
        <end position="19"/>
    </location>
</feature>
<feature type="domain" description="AMP-dependent synthetase/ligase" evidence="14">
    <location>
        <begin position="80"/>
        <end position="455"/>
    </location>
</feature>
<dbReference type="GO" id="GO:0046949">
    <property type="term" value="P:fatty-acyl-CoA biosynthetic process"/>
    <property type="evidence" value="ECO:0007669"/>
    <property type="project" value="TreeGrafter"/>
</dbReference>
<dbReference type="GO" id="GO:0004497">
    <property type="term" value="F:monooxygenase activity"/>
    <property type="evidence" value="ECO:0007669"/>
    <property type="project" value="UniProtKB-KW"/>
</dbReference>
<dbReference type="Gene3D" id="3.30.300.30">
    <property type="match status" value="1"/>
</dbReference>
<keyword evidence="11" id="KW-0599">Photoprotein</keyword>
<evidence type="ECO:0000256" key="13">
    <source>
        <dbReference type="SAM" id="SignalP"/>
    </source>
</evidence>
<dbReference type="GeneID" id="111356638"/>
<keyword evidence="17" id="KW-0436">Ligase</keyword>
<protein>
    <recommendedName>
        <fullName evidence="4">Luciferin 4-monooxygenase</fullName>
        <ecNumber evidence="3">1.13.12.7</ecNumber>
    </recommendedName>
</protein>
<proteinExistence type="inferred from homology"/>
<name>A0A9J7ITP5_SPOLT</name>
<dbReference type="Proteomes" id="UP000301870">
    <property type="component" value="Chromosome 23"/>
</dbReference>
<dbReference type="GO" id="GO:0005524">
    <property type="term" value="F:ATP binding"/>
    <property type="evidence" value="ECO:0007669"/>
    <property type="project" value="UniProtKB-KW"/>
</dbReference>
<evidence type="ECO:0000256" key="2">
    <source>
        <dbReference type="ARBA" id="ARBA00006432"/>
    </source>
</evidence>
<evidence type="ECO:0000256" key="12">
    <source>
        <dbReference type="ARBA" id="ARBA00048497"/>
    </source>
</evidence>
<feature type="chain" id="PRO_5039925904" description="Luciferin 4-monooxygenase" evidence="13">
    <location>
        <begin position="20"/>
        <end position="593"/>
    </location>
</feature>
<keyword evidence="6" id="KW-0067">ATP-binding</keyword>
<dbReference type="GO" id="GO:0004467">
    <property type="term" value="F:long-chain fatty acid-CoA ligase activity"/>
    <property type="evidence" value="ECO:0007669"/>
    <property type="project" value="TreeGrafter"/>
</dbReference>
<evidence type="ECO:0000256" key="7">
    <source>
        <dbReference type="ARBA" id="ARBA00023002"/>
    </source>
</evidence>
<keyword evidence="9" id="KW-0576">Peroxisome</keyword>
<evidence type="ECO:0000256" key="1">
    <source>
        <dbReference type="ARBA" id="ARBA00004275"/>
    </source>
</evidence>
<dbReference type="Gene3D" id="3.40.50.12780">
    <property type="entry name" value="N-terminal domain of ligase-like"/>
    <property type="match status" value="1"/>
</dbReference>
<evidence type="ECO:0000256" key="4">
    <source>
        <dbReference type="ARBA" id="ARBA00019043"/>
    </source>
</evidence>
<evidence type="ECO:0000256" key="9">
    <source>
        <dbReference type="ARBA" id="ARBA00023140"/>
    </source>
</evidence>
<dbReference type="InterPro" id="IPR020845">
    <property type="entry name" value="AMP-binding_CS"/>
</dbReference>
<evidence type="ECO:0000256" key="5">
    <source>
        <dbReference type="ARBA" id="ARBA00022741"/>
    </source>
</evidence>
<organism evidence="16 17">
    <name type="scientific">Spodoptera litura</name>
    <name type="common">Asian cotton leafworm</name>
    <dbReference type="NCBI Taxonomy" id="69820"/>
    <lineage>
        <taxon>Eukaryota</taxon>
        <taxon>Metazoa</taxon>
        <taxon>Ecdysozoa</taxon>
        <taxon>Arthropoda</taxon>
        <taxon>Hexapoda</taxon>
        <taxon>Insecta</taxon>
        <taxon>Pterygota</taxon>
        <taxon>Neoptera</taxon>
        <taxon>Endopterygota</taxon>
        <taxon>Lepidoptera</taxon>
        <taxon>Glossata</taxon>
        <taxon>Ditrysia</taxon>
        <taxon>Noctuoidea</taxon>
        <taxon>Noctuidae</taxon>
        <taxon>Amphipyrinae</taxon>
        <taxon>Spodoptera</taxon>
    </lineage>
</organism>
<sequence length="593" mass="65985">MFCCVFWILLVSVFKERIGIMTGVTMAARNLSRTAHRLLTSRSISLSSRKYSSVWTADNVVKSPHRDIEIPNRLVTEHIWEAVERWPDKTALVCATTNRSYTFHDLYKYSRNFAAKLRTQIKIRDGDTVCLMMSNYPEYAIALLGALEAGAEVTTANPIYTPYEVERQIKQAEPKVLVGVPETVPVLKEALRLTKKDIPIIVLRNPDGALPDNTISFQEWFLAENVDHSVLKDVSRTPEDVALLPYSSGTTGLPKGVELTNRNLVANFVQQDVDTMRVHQETTKTHQDVTLGLLPFYHSYGLSVILLHKLSAGLKNVTLSKFQPNTFIDTMKNHKINLLCAAPPLVLFLGSHPGVTADHLTSLKTITCGAAPLPRTDVTRILDKVKHEMDFLQLYGLTEVGPLATCMPPGSKDYSKAGCGISNTELRIVDQDQRVLGPNQLGELHIRGPQVMKGYRNNPEATKAVITEDGWFKTGDLGSLDENGAVTISDRLKELIKVKGYQVPPAELENVLKEHPDVLDAAVLGIPDSRLGEVPKAFVVLKDGVKVEANEVTSFVSERVAEYKRIRDVVFLDALPKNPSGKLLKRVLREQYC</sequence>
<dbReference type="InterPro" id="IPR000873">
    <property type="entry name" value="AMP-dep_synth/lig_dom"/>
</dbReference>
<accession>A0A9J7ITP5</accession>
<dbReference type="InterPro" id="IPR045851">
    <property type="entry name" value="AMP-bd_C_sf"/>
</dbReference>
<evidence type="ECO:0000256" key="10">
    <source>
        <dbReference type="ARBA" id="ARBA00023223"/>
    </source>
</evidence>
<dbReference type="CDD" id="cd05911">
    <property type="entry name" value="Firefly_Luc_like"/>
    <property type="match status" value="1"/>
</dbReference>
<dbReference type="Pfam" id="PF13193">
    <property type="entry name" value="AMP-binding_C"/>
    <property type="match status" value="1"/>
</dbReference>
<dbReference type="GO" id="GO:0008218">
    <property type="term" value="P:bioluminescence"/>
    <property type="evidence" value="ECO:0007669"/>
    <property type="project" value="UniProtKB-KW"/>
</dbReference>
<feature type="domain" description="AMP-binding enzyme C-terminal" evidence="15">
    <location>
        <begin position="507"/>
        <end position="582"/>
    </location>
</feature>
<dbReference type="AlphaFoldDB" id="A0A9J7ITP5"/>
<comment type="similarity">
    <text evidence="2">Belongs to the ATP-dependent AMP-binding enzyme family.</text>
</comment>
<evidence type="ECO:0000256" key="3">
    <source>
        <dbReference type="ARBA" id="ARBA00012532"/>
    </source>
</evidence>